<evidence type="ECO:0000313" key="3">
    <source>
        <dbReference type="EMBL" id="TGZ78771.1"/>
    </source>
</evidence>
<evidence type="ECO:0000256" key="1">
    <source>
        <dbReference type="SAM" id="MobiDB-lite"/>
    </source>
</evidence>
<keyword evidence="2" id="KW-0732">Signal</keyword>
<protein>
    <recommendedName>
        <fullName evidence="5">Lysine-specific metallo-endopeptidase domain-containing protein</fullName>
    </recommendedName>
</protein>
<feature type="signal peptide" evidence="2">
    <location>
        <begin position="1"/>
        <end position="21"/>
    </location>
</feature>
<evidence type="ECO:0008006" key="5">
    <source>
        <dbReference type="Google" id="ProtNLM"/>
    </source>
</evidence>
<sequence>MRPFLCSLSMTLVVLVTNSLAMPMEQANLQGVAPLNLNFIDEKSCANPWAGFREYTALKDVPEDNRPIAQKLRQEAREPVEPRNINALHHLKKAAKESFEWMHTVDEYLESELRHDELIASSPAASTRGKTSDLSTKIPQISDNADAMARSRGQAGRIGDMSYPKYQLGEKEPPMDEKDHAAALRIGSRLLVEQFFGSKKFTTGTSSGQLLVNIRSVLAYYGLQFRNIPGGGREIRVPDRPTFAGFFCGDNNLVPLKPAPFPGAMHDTSTDYVIGIGRRGCEPKESGKTTLAYNTRAWPIDLVRNSNAQTLLNQMDKAKDIIYLCTDLNAFTGLGERAIRYRMDFMHSDEAFVKLLFTDMMNRNGEGWNAVAEKLFHITIIHELMHMCQWDKICNENMAQISGATEEERNKDAAKRLAVAASTVYTIDVSYNGRASYGWAPCVLLGQLAANGESDDVVRPCNNADSIANFVVATYALIYASHADKNENRPAVIRGFDHTGKPHKLAYDSKRSYEDNMTAFKKLFPKQIVAIPSTGNLHPNAPETSTSTSMVNPQTKVVPGANPTKANPAREAISANTNTASRGRPINGNSASGATPANANALLKKPVTKGP</sequence>
<name>A0A4S2MNN8_9PEZI</name>
<dbReference type="Proteomes" id="UP000298138">
    <property type="component" value="Unassembled WGS sequence"/>
</dbReference>
<dbReference type="InParanoid" id="A0A4S2MNN8"/>
<organism evidence="3 4">
    <name type="scientific">Ascodesmis nigricans</name>
    <dbReference type="NCBI Taxonomy" id="341454"/>
    <lineage>
        <taxon>Eukaryota</taxon>
        <taxon>Fungi</taxon>
        <taxon>Dikarya</taxon>
        <taxon>Ascomycota</taxon>
        <taxon>Pezizomycotina</taxon>
        <taxon>Pezizomycetes</taxon>
        <taxon>Pezizales</taxon>
        <taxon>Ascodesmidaceae</taxon>
        <taxon>Ascodesmis</taxon>
    </lineage>
</organism>
<dbReference type="AlphaFoldDB" id="A0A4S2MNN8"/>
<feature type="compositionally biased region" description="Polar residues" evidence="1">
    <location>
        <begin position="574"/>
        <end position="598"/>
    </location>
</feature>
<feature type="region of interest" description="Disordered" evidence="1">
    <location>
        <begin position="534"/>
        <end position="553"/>
    </location>
</feature>
<gene>
    <name evidence="3" type="ORF">EX30DRAFT_383543</name>
</gene>
<proteinExistence type="predicted"/>
<feature type="chain" id="PRO_5020706949" description="Lysine-specific metallo-endopeptidase domain-containing protein" evidence="2">
    <location>
        <begin position="22"/>
        <end position="611"/>
    </location>
</feature>
<dbReference type="EMBL" id="ML220138">
    <property type="protein sequence ID" value="TGZ78771.1"/>
    <property type="molecule type" value="Genomic_DNA"/>
</dbReference>
<keyword evidence="4" id="KW-1185">Reference proteome</keyword>
<accession>A0A4S2MNN8</accession>
<dbReference type="OrthoDB" id="4507347at2759"/>
<feature type="region of interest" description="Disordered" evidence="1">
    <location>
        <begin position="574"/>
        <end position="611"/>
    </location>
</feature>
<reference evidence="3 4" key="1">
    <citation type="submission" date="2019-04" db="EMBL/GenBank/DDBJ databases">
        <title>Comparative genomics and transcriptomics to analyze fruiting body development in filamentous ascomycetes.</title>
        <authorList>
            <consortium name="DOE Joint Genome Institute"/>
            <person name="Lutkenhaus R."/>
            <person name="Traeger S."/>
            <person name="Breuer J."/>
            <person name="Kuo A."/>
            <person name="Lipzen A."/>
            <person name="Pangilinan J."/>
            <person name="Dilworth D."/>
            <person name="Sandor L."/>
            <person name="Poggeler S."/>
            <person name="Barry K."/>
            <person name="Grigoriev I.V."/>
            <person name="Nowrousian M."/>
        </authorList>
    </citation>
    <scope>NUCLEOTIDE SEQUENCE [LARGE SCALE GENOMIC DNA]</scope>
    <source>
        <strain evidence="3 4">CBS 389.68</strain>
    </source>
</reference>
<evidence type="ECO:0000256" key="2">
    <source>
        <dbReference type="SAM" id="SignalP"/>
    </source>
</evidence>
<evidence type="ECO:0000313" key="4">
    <source>
        <dbReference type="Proteomes" id="UP000298138"/>
    </source>
</evidence>